<dbReference type="EC" id="3.1.1.-" evidence="3"/>
<proteinExistence type="inferred from homology"/>
<keyword evidence="3" id="KW-0732">Signal</keyword>
<feature type="region of interest" description="Disordered" evidence="4">
    <location>
        <begin position="96"/>
        <end position="115"/>
    </location>
</feature>
<keyword evidence="2 3" id="KW-0378">Hydrolase</keyword>
<dbReference type="InterPro" id="IPR050309">
    <property type="entry name" value="Type-B_Carboxylest/Lipase"/>
</dbReference>
<comment type="similarity">
    <text evidence="1 3">Belongs to the type-B carboxylesterase/lipase family.</text>
</comment>
<reference evidence="6 7" key="1">
    <citation type="submission" date="2020-07" db="EMBL/GenBank/DDBJ databases">
        <title>Sequencing the genomes of 1000 actinobacteria strains.</title>
        <authorList>
            <person name="Klenk H.-P."/>
        </authorList>
    </citation>
    <scope>NUCLEOTIDE SEQUENCE [LARGE SCALE GENOMIC DNA]</scope>
    <source>
        <strain evidence="6 7">DSM 18448</strain>
    </source>
</reference>
<feature type="domain" description="Carboxylesterase type B" evidence="5">
    <location>
        <begin position="47"/>
        <end position="530"/>
    </location>
</feature>
<dbReference type="PROSITE" id="PS00122">
    <property type="entry name" value="CARBOXYLESTERASE_B_1"/>
    <property type="match status" value="1"/>
</dbReference>
<dbReference type="InterPro" id="IPR002018">
    <property type="entry name" value="CarbesteraseB"/>
</dbReference>
<dbReference type="SUPFAM" id="SSF53474">
    <property type="entry name" value="alpha/beta-Hydrolases"/>
    <property type="match status" value="1"/>
</dbReference>
<dbReference type="EMBL" id="JACBZH010000001">
    <property type="protein sequence ID" value="NYH88081.1"/>
    <property type="molecule type" value="Genomic_DNA"/>
</dbReference>
<dbReference type="Proteomes" id="UP000579605">
    <property type="component" value="Unassembled WGS sequence"/>
</dbReference>
<dbReference type="GO" id="GO:0016787">
    <property type="term" value="F:hydrolase activity"/>
    <property type="evidence" value="ECO:0007669"/>
    <property type="project" value="UniProtKB-KW"/>
</dbReference>
<evidence type="ECO:0000313" key="6">
    <source>
        <dbReference type="EMBL" id="NYH88081.1"/>
    </source>
</evidence>
<name>A0A852Z5E7_9ACTN</name>
<dbReference type="InterPro" id="IPR019826">
    <property type="entry name" value="Carboxylesterase_B_AS"/>
</dbReference>
<evidence type="ECO:0000256" key="4">
    <source>
        <dbReference type="SAM" id="MobiDB-lite"/>
    </source>
</evidence>
<evidence type="ECO:0000313" key="7">
    <source>
        <dbReference type="Proteomes" id="UP000579605"/>
    </source>
</evidence>
<comment type="caution">
    <text evidence="6">The sequence shown here is derived from an EMBL/GenBank/DDBJ whole genome shotgun (WGS) entry which is preliminary data.</text>
</comment>
<feature type="chain" id="PRO_5033102623" description="Carboxylic ester hydrolase" evidence="3">
    <location>
        <begin position="31"/>
        <end position="582"/>
    </location>
</feature>
<organism evidence="6 7">
    <name type="scientific">Actinopolymorpha rutila</name>
    <dbReference type="NCBI Taxonomy" id="446787"/>
    <lineage>
        <taxon>Bacteria</taxon>
        <taxon>Bacillati</taxon>
        <taxon>Actinomycetota</taxon>
        <taxon>Actinomycetes</taxon>
        <taxon>Propionibacteriales</taxon>
        <taxon>Actinopolymorphaceae</taxon>
        <taxon>Actinopolymorpha</taxon>
    </lineage>
</organism>
<sequence>MRKRIGASAVVAAVGLTVSLASLLAGQALAAVPPPTAVPPTAGTPDRPVVRTDRGLVAGTATGDYRLFQGIPYAAPPTGRLRWANPRPAAHWDGVRPATRPGNPCPQTPGEVPGGSTTEDCLYLNVTTPASAGTKDTAGTKNTAGPKRTRPVVVWVHGGGFTSGAGSSYDARRMAVRGDVVVVTVNYRLGVFGYFALPGLRGGGDFGLQDQLAALRWVRHNIGAFGGDPHNVTLAGESAGGMSTCAFLTAPAAAGLFQKGIMQSGSCLLEWPENTWYPGMPAFAPYAPLAEVEEFGKETAADLHCADPRTALALACLRKVEPEKLLGVDQPYNMPAYGTPLLPRDPAEALRTGHFRKVPVISGGNRDEGAGNAAALENNQPLTEQAYLDLLTGTFGADAGRQVAAHYPVAAFGTPAQAWAAVISDRPWACPTLRGNQLLARRTTTYAYEFADRTAPDLGAPPPPNFRLGAAHALDLPYVFDFSAYGLHLDLAQQRLSDQMVGYWTRFAATGNPNGPGLPAWRAFGPGDTAAPALATRADGGVAPVDLAARHQCGFWAHLSGDLDRRGHRATELAANAGATDR</sequence>
<evidence type="ECO:0000259" key="5">
    <source>
        <dbReference type="Pfam" id="PF00135"/>
    </source>
</evidence>
<dbReference type="AlphaFoldDB" id="A0A852Z5E7"/>
<dbReference type="Gene3D" id="3.40.50.1820">
    <property type="entry name" value="alpha/beta hydrolase"/>
    <property type="match status" value="1"/>
</dbReference>
<protein>
    <recommendedName>
        <fullName evidence="3">Carboxylic ester hydrolase</fullName>
        <ecNumber evidence="3">3.1.1.-</ecNumber>
    </recommendedName>
</protein>
<feature type="signal peptide" evidence="3">
    <location>
        <begin position="1"/>
        <end position="30"/>
    </location>
</feature>
<evidence type="ECO:0000256" key="2">
    <source>
        <dbReference type="ARBA" id="ARBA00022801"/>
    </source>
</evidence>
<dbReference type="PANTHER" id="PTHR11559">
    <property type="entry name" value="CARBOXYLESTERASE"/>
    <property type="match status" value="1"/>
</dbReference>
<dbReference type="RefSeq" id="WP_179786039.1">
    <property type="nucleotide sequence ID" value="NZ_BAAARR010000004.1"/>
</dbReference>
<accession>A0A852Z5E7</accession>
<evidence type="ECO:0000256" key="1">
    <source>
        <dbReference type="ARBA" id="ARBA00005964"/>
    </source>
</evidence>
<keyword evidence="7" id="KW-1185">Reference proteome</keyword>
<dbReference type="Pfam" id="PF00135">
    <property type="entry name" value="COesterase"/>
    <property type="match status" value="1"/>
</dbReference>
<gene>
    <name evidence="6" type="ORF">F4554_000719</name>
</gene>
<dbReference type="InterPro" id="IPR029058">
    <property type="entry name" value="AB_hydrolase_fold"/>
</dbReference>
<evidence type="ECO:0000256" key="3">
    <source>
        <dbReference type="RuleBase" id="RU361235"/>
    </source>
</evidence>